<dbReference type="AlphaFoldDB" id="A0A6L2JSI8"/>
<accession>A0A6L2JSI8</accession>
<dbReference type="EMBL" id="BKCJ010001203">
    <property type="protein sequence ID" value="GEU39659.1"/>
    <property type="molecule type" value="Genomic_DNA"/>
</dbReference>
<reference evidence="2" key="1">
    <citation type="journal article" date="2019" name="Sci. Rep.">
        <title>Draft genome of Tanacetum cinerariifolium, the natural source of mosquito coil.</title>
        <authorList>
            <person name="Yamashiro T."/>
            <person name="Shiraishi A."/>
            <person name="Satake H."/>
            <person name="Nakayama K."/>
        </authorList>
    </citation>
    <scope>NUCLEOTIDE SEQUENCE</scope>
</reference>
<evidence type="ECO:0000256" key="1">
    <source>
        <dbReference type="SAM" id="MobiDB-lite"/>
    </source>
</evidence>
<sequence>MVEPVELVDNKEEMKHRTNNEPDESVNEELIDWEIKAEVVVETPRSRHIGYYLKHEINEKLIEGLVDNHKYNDSLLVTRLGKMDYETYNLLSEGPMYNEIIKKKLFKNEDMGGNFVIPCNI</sequence>
<gene>
    <name evidence="2" type="ORF">Tci_011637</name>
</gene>
<organism evidence="2">
    <name type="scientific">Tanacetum cinerariifolium</name>
    <name type="common">Dalmatian daisy</name>
    <name type="synonym">Chrysanthemum cinerariifolium</name>
    <dbReference type="NCBI Taxonomy" id="118510"/>
    <lineage>
        <taxon>Eukaryota</taxon>
        <taxon>Viridiplantae</taxon>
        <taxon>Streptophyta</taxon>
        <taxon>Embryophyta</taxon>
        <taxon>Tracheophyta</taxon>
        <taxon>Spermatophyta</taxon>
        <taxon>Magnoliopsida</taxon>
        <taxon>eudicotyledons</taxon>
        <taxon>Gunneridae</taxon>
        <taxon>Pentapetalae</taxon>
        <taxon>asterids</taxon>
        <taxon>campanulids</taxon>
        <taxon>Asterales</taxon>
        <taxon>Asteraceae</taxon>
        <taxon>Asteroideae</taxon>
        <taxon>Anthemideae</taxon>
        <taxon>Anthemidinae</taxon>
        <taxon>Tanacetum</taxon>
    </lineage>
</organism>
<protein>
    <submittedName>
        <fullName evidence="2">Uncharacterized protein</fullName>
    </submittedName>
</protein>
<name>A0A6L2JSI8_TANCI</name>
<comment type="caution">
    <text evidence="2">The sequence shown here is derived from an EMBL/GenBank/DDBJ whole genome shotgun (WGS) entry which is preliminary data.</text>
</comment>
<feature type="region of interest" description="Disordered" evidence="1">
    <location>
        <begin position="1"/>
        <end position="23"/>
    </location>
</feature>
<evidence type="ECO:0000313" key="2">
    <source>
        <dbReference type="EMBL" id="GEU39659.1"/>
    </source>
</evidence>
<proteinExistence type="predicted"/>
<feature type="compositionally biased region" description="Basic and acidic residues" evidence="1">
    <location>
        <begin position="8"/>
        <end position="20"/>
    </location>
</feature>